<sequence>MKVFVQLAYGFGGTAWRERWKAGRILGLNEEQAYGYSRAASDDVKIVYSEDSQENLPQKFVRYGARAVLGFDFVHAWRNRKQLLAADVVWTHTESQMLAVLLLFRILRPTQRPKILGQVVWLMDRWRKQPFWRRWFFRFLMKHLDLLTVLSVCNRDDGRQLFPELRIERVHFGIRADDMKPARKTCQGKKLKVLSLGNDEHRDWKTFCAAAEALPDVEFSIASSARAASDAAKNVPNVELVRAKNNSELIGLYSEADIVVVPLQDNRHASGITVVEEAIIMGVPVISSDCGGLTDYFGPDSILYVPAQNPTALAEAISAVRADPAAALQRAEAAQERVQNAINSVQYARKHVELSRELLDA</sequence>
<dbReference type="AlphaFoldDB" id="A0A149TDR7"/>
<dbReference type="RefSeq" id="WP_062110281.1">
    <property type="nucleotide sequence ID" value="NZ_LHZR01000114.1"/>
</dbReference>
<dbReference type="SUPFAM" id="SSF53756">
    <property type="entry name" value="UDP-Glycosyltransferase/glycogen phosphorylase"/>
    <property type="match status" value="1"/>
</dbReference>
<accession>A0A149TDR7</accession>
<reference evidence="1 2" key="1">
    <citation type="submission" date="2015-06" db="EMBL/GenBank/DDBJ databases">
        <title>Improved classification and identification of acetic acid bacteria using matrix-assisted laser desorption/ionization time-of-flight mass spectrometry; Gluconobacter nephelii and Gluconobacter uchimurae are later heterotypic synonyms of Gluconobacter japonicus and Gluconobacter oxydans, respectively.</title>
        <authorList>
            <person name="Li L."/>
            <person name="Cleenwerck I."/>
            <person name="De Vuyst L."/>
            <person name="Vandamme P."/>
        </authorList>
    </citation>
    <scope>NUCLEOTIDE SEQUENCE [LARGE SCALE GENOMIC DNA]</scope>
    <source>
        <strain evidence="1 2">LMG 1768</strain>
    </source>
</reference>
<dbReference type="Pfam" id="PF13692">
    <property type="entry name" value="Glyco_trans_1_4"/>
    <property type="match status" value="1"/>
</dbReference>
<dbReference type="EMBL" id="LHZR01000114">
    <property type="protein sequence ID" value="KXV45654.1"/>
    <property type="molecule type" value="Genomic_DNA"/>
</dbReference>
<proteinExistence type="predicted"/>
<dbReference type="PANTHER" id="PTHR12526:SF590">
    <property type="entry name" value="ALPHA-MALTOSE-1-PHOSPHATE SYNTHASE"/>
    <property type="match status" value="1"/>
</dbReference>
<dbReference type="OrthoDB" id="8404680at2"/>
<gene>
    <name evidence="1" type="ORF">AD945_15670</name>
</gene>
<keyword evidence="1" id="KW-0808">Transferase</keyword>
<evidence type="ECO:0000313" key="2">
    <source>
        <dbReference type="Proteomes" id="UP000075636"/>
    </source>
</evidence>
<name>A0A149TDR7_9PROT</name>
<dbReference type="PANTHER" id="PTHR12526">
    <property type="entry name" value="GLYCOSYLTRANSFERASE"/>
    <property type="match status" value="1"/>
</dbReference>
<dbReference type="GO" id="GO:0016757">
    <property type="term" value="F:glycosyltransferase activity"/>
    <property type="evidence" value="ECO:0007669"/>
    <property type="project" value="TreeGrafter"/>
</dbReference>
<comment type="caution">
    <text evidence="1">The sequence shown here is derived from an EMBL/GenBank/DDBJ whole genome shotgun (WGS) entry which is preliminary data.</text>
</comment>
<evidence type="ECO:0000313" key="1">
    <source>
        <dbReference type="EMBL" id="KXV45654.1"/>
    </source>
</evidence>
<dbReference type="PATRIC" id="fig|318683.6.peg.24"/>
<protein>
    <submittedName>
        <fullName evidence="1">Group 1 glycosyl transferase</fullName>
    </submittedName>
</protein>
<dbReference type="Gene3D" id="3.40.50.2000">
    <property type="entry name" value="Glycogen Phosphorylase B"/>
    <property type="match status" value="2"/>
</dbReference>
<dbReference type="Proteomes" id="UP000075636">
    <property type="component" value="Unassembled WGS sequence"/>
</dbReference>
<organism evidence="1 2">
    <name type="scientific">Gluconobacter albidus</name>
    <dbReference type="NCBI Taxonomy" id="318683"/>
    <lineage>
        <taxon>Bacteria</taxon>
        <taxon>Pseudomonadati</taxon>
        <taxon>Pseudomonadota</taxon>
        <taxon>Alphaproteobacteria</taxon>
        <taxon>Acetobacterales</taxon>
        <taxon>Acetobacteraceae</taxon>
        <taxon>Gluconobacter</taxon>
    </lineage>
</organism>
<dbReference type="STRING" id="318683.A0U94_04500"/>